<evidence type="ECO:0000313" key="5">
    <source>
        <dbReference type="Proteomes" id="UP000235803"/>
    </source>
</evidence>
<dbReference type="PANTHER" id="PTHR42937">
    <property type="match status" value="1"/>
</dbReference>
<dbReference type="Proteomes" id="UP000235803">
    <property type="component" value="Unassembled WGS sequence"/>
</dbReference>
<dbReference type="Gene3D" id="3.40.50.1100">
    <property type="match status" value="2"/>
</dbReference>
<comment type="cofactor">
    <cofactor evidence="1">
        <name>pyridoxal 5'-phosphate</name>
        <dbReference type="ChEBI" id="CHEBI:597326"/>
    </cofactor>
</comment>
<dbReference type="InterPro" id="IPR010081">
    <property type="entry name" value="DiNH2opropionate_NH3_lyase"/>
</dbReference>
<comment type="caution">
    <text evidence="4">The sequence shown here is derived from an EMBL/GenBank/DDBJ whole genome shotgun (WGS) entry which is preliminary data.</text>
</comment>
<organism evidence="4 5">
    <name type="scientific">Billgrantia endophytica</name>
    <dbReference type="NCBI Taxonomy" id="2033802"/>
    <lineage>
        <taxon>Bacteria</taxon>
        <taxon>Pseudomonadati</taxon>
        <taxon>Pseudomonadota</taxon>
        <taxon>Gammaproteobacteria</taxon>
        <taxon>Oceanospirillales</taxon>
        <taxon>Halomonadaceae</taxon>
        <taxon>Billgrantia</taxon>
    </lineage>
</organism>
<dbReference type="AlphaFoldDB" id="A0A2N7U7N1"/>
<sequence length="407" mass="43710">MRQLITQDTIQHYNNPRVLPGAPIGERQRAILSQEAMRAARDEVRTWPGYAPTPLVALSGLAKACDVARLDYKDEARRFGLNSFKALGGAYAVLRLLKEHLPPDVTSADLLAGRYREEESRITVCCATDGNHGRSVAWGAQQFGARCVIYLHATVSQGREDAITRFGAEVRRIPGNYDDSVRQAAADAEANGWFVVSDTSYPGYMTVPRDVMQGYTVMVDEAVQQLPKPPTHCFVQGGVGGLAAAVLAQLWEAYGPDRPRVIVVEPDRAACLYESARAGRPIAVHGDLDTLMAGLACGEVSLLAWEVLEDGIDDFITVTDEAAVEAMKLLAAGIDGDSPLVAGESAVAGLVGLLIARQQTALSEALGLDADSRILLIGSEGATDEEVYRELVGRPSAEVEAEARNHA</sequence>
<dbReference type="CDD" id="cd00640">
    <property type="entry name" value="Trp-synth-beta_II"/>
    <property type="match status" value="1"/>
</dbReference>
<feature type="domain" description="Tryptophan synthase beta chain-like PALP" evidence="3">
    <location>
        <begin position="48"/>
        <end position="364"/>
    </location>
</feature>
<dbReference type="SUPFAM" id="SSF53686">
    <property type="entry name" value="Tryptophan synthase beta subunit-like PLP-dependent enzymes"/>
    <property type="match status" value="1"/>
</dbReference>
<dbReference type="InterPro" id="IPR036052">
    <property type="entry name" value="TrpB-like_PALP_sf"/>
</dbReference>
<dbReference type="Pfam" id="PF00291">
    <property type="entry name" value="PALP"/>
    <property type="match status" value="1"/>
</dbReference>
<evidence type="ECO:0000259" key="3">
    <source>
        <dbReference type="Pfam" id="PF00291"/>
    </source>
</evidence>
<dbReference type="InterPro" id="IPR001926">
    <property type="entry name" value="TrpB-like_PALP"/>
</dbReference>
<proteinExistence type="predicted"/>
<dbReference type="NCBIfam" id="NF006058">
    <property type="entry name" value="PRK08206.1"/>
    <property type="match status" value="1"/>
</dbReference>
<evidence type="ECO:0000313" key="4">
    <source>
        <dbReference type="EMBL" id="PMR76435.1"/>
    </source>
</evidence>
<keyword evidence="5" id="KW-1185">Reference proteome</keyword>
<dbReference type="EMBL" id="PNRF01000012">
    <property type="protein sequence ID" value="PMR76435.1"/>
    <property type="molecule type" value="Genomic_DNA"/>
</dbReference>
<dbReference type="PANTHER" id="PTHR42937:SF1">
    <property type="entry name" value="DIAMINOPROPIONATE AMMONIA-LYASE"/>
    <property type="match status" value="1"/>
</dbReference>
<gene>
    <name evidence="4" type="ORF">C1H69_05135</name>
</gene>
<dbReference type="GO" id="GO:0008838">
    <property type="term" value="F:diaminopropionate ammonia-lyase activity"/>
    <property type="evidence" value="ECO:0007669"/>
    <property type="project" value="InterPro"/>
</dbReference>
<dbReference type="OrthoDB" id="34584at2"/>
<evidence type="ECO:0000256" key="2">
    <source>
        <dbReference type="ARBA" id="ARBA00022898"/>
    </source>
</evidence>
<dbReference type="GO" id="GO:0030170">
    <property type="term" value="F:pyridoxal phosphate binding"/>
    <property type="evidence" value="ECO:0007669"/>
    <property type="project" value="InterPro"/>
</dbReference>
<evidence type="ECO:0000256" key="1">
    <source>
        <dbReference type="ARBA" id="ARBA00001933"/>
    </source>
</evidence>
<accession>A0A2N7U7N1</accession>
<keyword evidence="4" id="KW-0456">Lyase</keyword>
<reference evidence="4 5" key="1">
    <citation type="submission" date="2018-01" db="EMBL/GenBank/DDBJ databases">
        <title>Halomonas endophytica sp. nov., isolated from storage liquid in the stems of Populus euphratica.</title>
        <authorList>
            <person name="Chen C."/>
        </authorList>
    </citation>
    <scope>NUCLEOTIDE SEQUENCE [LARGE SCALE GENOMIC DNA]</scope>
    <source>
        <strain evidence="4 5">MC28</strain>
    </source>
</reference>
<keyword evidence="2" id="KW-0663">Pyridoxal phosphate</keyword>
<dbReference type="RefSeq" id="WP_102652339.1">
    <property type="nucleotide sequence ID" value="NZ_PNRF01000012.1"/>
</dbReference>
<protein>
    <submittedName>
        <fullName evidence="4">Diaminopropionate ammonia-lyase</fullName>
    </submittedName>
</protein>
<dbReference type="NCBIfam" id="TIGR01747">
    <property type="entry name" value="diampropi_NH3ly"/>
    <property type="match status" value="1"/>
</dbReference>
<name>A0A2N7U7N1_9GAMM</name>